<dbReference type="InterPro" id="IPR008983">
    <property type="entry name" value="Tumour_necrosis_fac-like_dom"/>
</dbReference>
<dbReference type="EMBL" id="JAUCMX010000017">
    <property type="protein sequence ID" value="KAK3518814.1"/>
    <property type="molecule type" value="Genomic_DNA"/>
</dbReference>
<name>A0AAE0QDF8_9TELE</name>
<evidence type="ECO:0000256" key="9">
    <source>
        <dbReference type="ARBA" id="ARBA00022741"/>
    </source>
</evidence>
<dbReference type="PROSITE" id="PS50837">
    <property type="entry name" value="NACHT"/>
    <property type="match status" value="1"/>
</dbReference>
<keyword evidence="10" id="KW-0067">ATP-binding</keyword>
<dbReference type="Pfam" id="PF01391">
    <property type="entry name" value="Collagen"/>
    <property type="match status" value="1"/>
</dbReference>
<dbReference type="SMART" id="SM01288">
    <property type="entry name" value="FISNA"/>
    <property type="match status" value="1"/>
</dbReference>
<evidence type="ECO:0000256" key="12">
    <source>
        <dbReference type="SAM" id="MobiDB-lite"/>
    </source>
</evidence>
<proteinExistence type="predicted"/>
<evidence type="ECO:0000256" key="5">
    <source>
        <dbReference type="ARBA" id="ARBA00022530"/>
    </source>
</evidence>
<dbReference type="Gene3D" id="2.60.120.40">
    <property type="match status" value="1"/>
</dbReference>
<dbReference type="PRINTS" id="PR00007">
    <property type="entry name" value="COMPLEMNTC1Q"/>
</dbReference>
<dbReference type="InterPro" id="IPR001611">
    <property type="entry name" value="Leu-rich_rpt"/>
</dbReference>
<keyword evidence="5" id="KW-0272">Extracellular matrix</keyword>
<dbReference type="SUPFAM" id="SSF52047">
    <property type="entry name" value="RNI-like"/>
    <property type="match status" value="1"/>
</dbReference>
<dbReference type="Pfam" id="PF13516">
    <property type="entry name" value="LRR_6"/>
    <property type="match status" value="3"/>
</dbReference>
<organism evidence="15 16">
    <name type="scientific">Hemibagrus guttatus</name>
    <dbReference type="NCBI Taxonomy" id="175788"/>
    <lineage>
        <taxon>Eukaryota</taxon>
        <taxon>Metazoa</taxon>
        <taxon>Chordata</taxon>
        <taxon>Craniata</taxon>
        <taxon>Vertebrata</taxon>
        <taxon>Euteleostomi</taxon>
        <taxon>Actinopterygii</taxon>
        <taxon>Neopterygii</taxon>
        <taxon>Teleostei</taxon>
        <taxon>Ostariophysi</taxon>
        <taxon>Siluriformes</taxon>
        <taxon>Bagridae</taxon>
        <taxon>Hemibagrus</taxon>
    </lineage>
</organism>
<dbReference type="Gene3D" id="3.80.10.10">
    <property type="entry name" value="Ribonuclease Inhibitor"/>
    <property type="match status" value="2"/>
</dbReference>
<feature type="domain" description="NACHT" evidence="13">
    <location>
        <begin position="153"/>
        <end position="287"/>
    </location>
</feature>
<evidence type="ECO:0000256" key="7">
    <source>
        <dbReference type="ARBA" id="ARBA00022729"/>
    </source>
</evidence>
<evidence type="ECO:0000256" key="6">
    <source>
        <dbReference type="ARBA" id="ARBA00022614"/>
    </source>
</evidence>
<evidence type="ECO:0000256" key="3">
    <source>
        <dbReference type="ARBA" id="ARBA00022490"/>
    </source>
</evidence>
<protein>
    <recommendedName>
        <fullName evidence="17">C1q domain-containing protein</fullName>
    </recommendedName>
</protein>
<keyword evidence="7" id="KW-0732">Signal</keyword>
<dbReference type="Gene3D" id="3.40.50.300">
    <property type="entry name" value="P-loop containing nucleotide triphosphate hydrolases"/>
    <property type="match status" value="1"/>
</dbReference>
<dbReference type="InterPro" id="IPR051261">
    <property type="entry name" value="NLR"/>
</dbReference>
<comment type="caution">
    <text evidence="15">The sequence shown here is derived from an EMBL/GenBank/DDBJ whole genome shotgun (WGS) entry which is preliminary data.</text>
</comment>
<dbReference type="Pfam" id="PF17779">
    <property type="entry name" value="WHD_NOD2"/>
    <property type="match status" value="1"/>
</dbReference>
<dbReference type="FunFam" id="3.80.10.10:FF:000100">
    <property type="entry name" value="Si:dkey-11n14.1"/>
    <property type="match status" value="1"/>
</dbReference>
<sequence>MSFMEREMKKISQILRSDYCASVESSGEDQDSNDAREAALKIALHILRDMKEQDLVEKLMKFECMPTLQKKLKSSLKRKSEHVFEGIAKQGNPALLNKIYTELYITEGGCGTLNDEHEVRQIESLNRVPAAQEKRIKCNEIFKPLPGQDRRIRTVLTNGVAGIGKTVSVQKFILDWAEGKANQDVHFLFPLPFRELNLMREEKHTMESLLQCFFKEMKKFPLSELENYKVIFIFDGLDECRLPLDFKNFERCSDITKLTSLEVLLMNLIVGTLLPCSLLWITSRPAAANQLPANCIDQVTEVRGFNDPQKEEYFRKRISDQSLADKIIHHIKSSRSLHIMCHIPVFCWISAMVLERRLGEADNHHMPKSLTEMYTHFLIFQTVQRNEKYTKGKDLQPCLTKENLLSFGKLAFQQLHKRDLIFYEEDLQECGIDVKEASVYSGVCTQIFREEFALYPRKVYSFVHLSLQEYLAALFVYLCWTGTTEPDQVQDHNLQKLCLNSTIFDLHKSAVDLALRSRQGHLDLFLRFLLGLSLESNQNLLHNLLQKKVSTNQTCQETVTYIKLMLGGNIRPESAINLFHCLQELNDHSLVEEIQTYLNTKSLSAEVLSPAQWSALVFVLLTIEKLEVFDLRKYFKSNEGYKRLKPVAKASRTVILSSCNLTKDICQSLASVLVSKSCAIRELDLSWNSLQDKGVVQLSKGLQSPNCRLEVLKLATCSFQRTGCAYLASALQSNPGHLRELDLSYNLTGSEVLNELMTVLPNSRIETLRLVHCNITKEWCVFLASVVSATPIHLKHLDLSENFIGDLGAKVFPELLSNENCKLKSLRLEKCTITWKSCNMLEYASSSKSWCLRSLDLSDNDLQDSGVKQLAHDLNTPKCRLDNLRLSHCVITERGFSALSSALILNPTCLRELDLSMNFPGKTAMKQLCAAVGQSTCTLQTLWNHYCSKTGLMGKNKKGLKMRAIVGIMCLCQCVVSQLLLAKGKTTSPRFICSVPGLPGTLGKPGPPGPSGPEGHVGIPGRDGRDGRKGEKGEKGETGIKGKVGPTSKIGERGERGPTGKRGPEGGRGDTGHSGPHGRPGLRGEKGQRGPRGAPGKCLCGSLVPKSAFSVAITSSYPAEQAPIKFNKVLFDEGGHYNPQTGKFICAYPGIYYFSYDITLANKHLAIGLVQNGKYRIKTYDANTGNHDVASASTVIFLNPEDEVWLEIFYKDQNGLFYDPSWADSLFSGFLLYADTNYLDTLSEDYS</sequence>
<evidence type="ECO:0000256" key="8">
    <source>
        <dbReference type="ARBA" id="ARBA00022737"/>
    </source>
</evidence>
<dbReference type="AlphaFoldDB" id="A0AAE0QDF8"/>
<feature type="compositionally biased region" description="Basic and acidic residues" evidence="12">
    <location>
        <begin position="1022"/>
        <end position="1040"/>
    </location>
</feature>
<gene>
    <name evidence="15" type="ORF">QTP70_014875</name>
</gene>
<dbReference type="SUPFAM" id="SSF49842">
    <property type="entry name" value="TNF-like"/>
    <property type="match status" value="1"/>
</dbReference>
<evidence type="ECO:0000259" key="13">
    <source>
        <dbReference type="PROSITE" id="PS50837"/>
    </source>
</evidence>
<dbReference type="Pfam" id="PF05729">
    <property type="entry name" value="NACHT"/>
    <property type="match status" value="1"/>
</dbReference>
<dbReference type="InterPro" id="IPR041075">
    <property type="entry name" value="NOD1/2_WH"/>
</dbReference>
<keyword evidence="9" id="KW-0547">Nucleotide-binding</keyword>
<dbReference type="SMART" id="SM00110">
    <property type="entry name" value="C1Q"/>
    <property type="match status" value="1"/>
</dbReference>
<comment type="subcellular location">
    <subcellularLocation>
        <location evidence="1">Cytoplasm</location>
    </subcellularLocation>
    <subcellularLocation>
        <location evidence="2">Secreted</location>
        <location evidence="2">Extracellular space</location>
        <location evidence="2">Extracellular matrix</location>
    </subcellularLocation>
</comment>
<reference evidence="15" key="1">
    <citation type="submission" date="2023-06" db="EMBL/GenBank/DDBJ databases">
        <title>Male Hemibagrus guttatus genome.</title>
        <authorList>
            <person name="Bian C."/>
        </authorList>
    </citation>
    <scope>NUCLEOTIDE SEQUENCE</scope>
    <source>
        <strain evidence="15">Male_cb2023</strain>
        <tissue evidence="15">Muscle</tissue>
    </source>
</reference>
<feature type="region of interest" description="Disordered" evidence="12">
    <location>
        <begin position="1002"/>
        <end position="1094"/>
    </location>
</feature>
<feature type="domain" description="C1q" evidence="14">
    <location>
        <begin position="1102"/>
        <end position="1238"/>
    </location>
</feature>
<dbReference type="GO" id="GO:0005581">
    <property type="term" value="C:collagen trimer"/>
    <property type="evidence" value="ECO:0007669"/>
    <property type="project" value="UniProtKB-KW"/>
</dbReference>
<dbReference type="PANTHER" id="PTHR24106">
    <property type="entry name" value="NACHT, LRR AND CARD DOMAINS-CONTAINING"/>
    <property type="match status" value="1"/>
</dbReference>
<dbReference type="Pfam" id="PF00386">
    <property type="entry name" value="C1q"/>
    <property type="match status" value="1"/>
</dbReference>
<dbReference type="GO" id="GO:0005524">
    <property type="term" value="F:ATP binding"/>
    <property type="evidence" value="ECO:0007669"/>
    <property type="project" value="UniProtKB-KW"/>
</dbReference>
<dbReference type="Proteomes" id="UP001274896">
    <property type="component" value="Unassembled WGS sequence"/>
</dbReference>
<dbReference type="InterPro" id="IPR032675">
    <property type="entry name" value="LRR_dom_sf"/>
</dbReference>
<keyword evidence="4" id="KW-0964">Secreted</keyword>
<keyword evidence="16" id="KW-1185">Reference proteome</keyword>
<feature type="compositionally biased region" description="Basic and acidic residues" evidence="12">
    <location>
        <begin position="1050"/>
        <end position="1071"/>
    </location>
</feature>
<keyword evidence="8" id="KW-0677">Repeat</keyword>
<evidence type="ECO:0008006" key="17">
    <source>
        <dbReference type="Google" id="ProtNLM"/>
    </source>
</evidence>
<dbReference type="Pfam" id="PF14484">
    <property type="entry name" value="FISNA"/>
    <property type="match status" value="1"/>
</dbReference>
<keyword evidence="3" id="KW-0963">Cytoplasm</keyword>
<dbReference type="GO" id="GO:0005737">
    <property type="term" value="C:cytoplasm"/>
    <property type="evidence" value="ECO:0007669"/>
    <property type="project" value="UniProtKB-SubCell"/>
</dbReference>
<evidence type="ECO:0000259" key="14">
    <source>
        <dbReference type="PROSITE" id="PS50871"/>
    </source>
</evidence>
<dbReference type="InterPro" id="IPR001073">
    <property type="entry name" value="C1q_dom"/>
</dbReference>
<dbReference type="PROSITE" id="PS50871">
    <property type="entry name" value="C1Q"/>
    <property type="match status" value="1"/>
</dbReference>
<dbReference type="SMART" id="SM00368">
    <property type="entry name" value="LRR_RI"/>
    <property type="match status" value="8"/>
</dbReference>
<dbReference type="SUPFAM" id="SSF52540">
    <property type="entry name" value="P-loop containing nucleoside triphosphate hydrolases"/>
    <property type="match status" value="1"/>
</dbReference>
<dbReference type="Pfam" id="PF17776">
    <property type="entry name" value="NLRC4_HD2"/>
    <property type="match status" value="1"/>
</dbReference>
<evidence type="ECO:0000256" key="11">
    <source>
        <dbReference type="ARBA" id="ARBA00023119"/>
    </source>
</evidence>
<keyword evidence="6" id="KW-0433">Leucine-rich repeat</keyword>
<dbReference type="FunFam" id="3.40.50.300:FF:000210">
    <property type="entry name" value="Si:dkey-16p6.1"/>
    <property type="match status" value="1"/>
</dbReference>
<dbReference type="InterPro" id="IPR041267">
    <property type="entry name" value="NLRP_HD2"/>
</dbReference>
<dbReference type="InterPro" id="IPR027417">
    <property type="entry name" value="P-loop_NTPase"/>
</dbReference>
<dbReference type="InterPro" id="IPR029495">
    <property type="entry name" value="NACHT-assoc"/>
</dbReference>
<evidence type="ECO:0000256" key="4">
    <source>
        <dbReference type="ARBA" id="ARBA00022525"/>
    </source>
</evidence>
<evidence type="ECO:0000313" key="15">
    <source>
        <dbReference type="EMBL" id="KAK3518814.1"/>
    </source>
</evidence>
<dbReference type="InterPro" id="IPR008160">
    <property type="entry name" value="Collagen"/>
</dbReference>
<accession>A0AAE0QDF8</accession>
<keyword evidence="11" id="KW-0176">Collagen</keyword>
<evidence type="ECO:0000256" key="1">
    <source>
        <dbReference type="ARBA" id="ARBA00004496"/>
    </source>
</evidence>
<evidence type="ECO:0000313" key="16">
    <source>
        <dbReference type="Proteomes" id="UP001274896"/>
    </source>
</evidence>
<evidence type="ECO:0000256" key="2">
    <source>
        <dbReference type="ARBA" id="ARBA00004498"/>
    </source>
</evidence>
<dbReference type="InterPro" id="IPR007111">
    <property type="entry name" value="NACHT_NTPase"/>
</dbReference>
<evidence type="ECO:0000256" key="10">
    <source>
        <dbReference type="ARBA" id="ARBA00022840"/>
    </source>
</evidence>
<dbReference type="FunFam" id="2.60.120.40:FF:000001">
    <property type="entry name" value="Complement C1q B chain"/>
    <property type="match status" value="1"/>
</dbReference>